<keyword evidence="1" id="KW-1133">Transmembrane helix</keyword>
<gene>
    <name evidence="2" type="ORF">KP509_22G031300</name>
</gene>
<dbReference type="OrthoDB" id="2126698at2759"/>
<keyword evidence="1" id="KW-0812">Transmembrane</keyword>
<dbReference type="PANTHER" id="PTHR11206">
    <property type="entry name" value="MULTIDRUG RESISTANCE PROTEIN"/>
    <property type="match status" value="1"/>
</dbReference>
<reference evidence="2" key="1">
    <citation type="submission" date="2021-08" db="EMBL/GenBank/DDBJ databases">
        <title>WGS assembly of Ceratopteris richardii.</title>
        <authorList>
            <person name="Marchant D.B."/>
            <person name="Chen G."/>
            <person name="Jenkins J."/>
            <person name="Shu S."/>
            <person name="Leebens-Mack J."/>
            <person name="Grimwood J."/>
            <person name="Schmutz J."/>
            <person name="Soltis P."/>
            <person name="Soltis D."/>
            <person name="Chen Z.-H."/>
        </authorList>
    </citation>
    <scope>NUCLEOTIDE SEQUENCE</scope>
    <source>
        <strain evidence="2">Whitten #5841</strain>
        <tissue evidence="2">Leaf</tissue>
    </source>
</reference>
<dbReference type="Proteomes" id="UP000825935">
    <property type="component" value="Chromosome 22"/>
</dbReference>
<sequence>MGFTGAAFVNSISCWIGAALLAIYVGFSPKCVKTTVSLSFEAFQDLKTFFKLAVPSAAMICLEWCSYEILVILSGLLSNPELQTATISISCQVGV</sequence>
<evidence type="ECO:0000313" key="2">
    <source>
        <dbReference type="EMBL" id="KAH7306803.1"/>
    </source>
</evidence>
<dbReference type="EMBL" id="CM035427">
    <property type="protein sequence ID" value="KAH7306803.1"/>
    <property type="molecule type" value="Genomic_DNA"/>
</dbReference>
<keyword evidence="3" id="KW-1185">Reference proteome</keyword>
<dbReference type="OMA" id="GAEHCHL"/>
<dbReference type="AlphaFoldDB" id="A0A8T2S5R9"/>
<feature type="transmembrane region" description="Helical" evidence="1">
    <location>
        <begin position="6"/>
        <end position="27"/>
    </location>
</feature>
<evidence type="ECO:0000313" key="3">
    <source>
        <dbReference type="Proteomes" id="UP000825935"/>
    </source>
</evidence>
<name>A0A8T2S5R9_CERRI</name>
<keyword evidence="1" id="KW-0472">Membrane</keyword>
<evidence type="ECO:0000256" key="1">
    <source>
        <dbReference type="SAM" id="Phobius"/>
    </source>
</evidence>
<protein>
    <submittedName>
        <fullName evidence="2">Uncharacterized protein</fullName>
    </submittedName>
</protein>
<accession>A0A8T2S5R9</accession>
<organism evidence="2 3">
    <name type="scientific">Ceratopteris richardii</name>
    <name type="common">Triangle waterfern</name>
    <dbReference type="NCBI Taxonomy" id="49495"/>
    <lineage>
        <taxon>Eukaryota</taxon>
        <taxon>Viridiplantae</taxon>
        <taxon>Streptophyta</taxon>
        <taxon>Embryophyta</taxon>
        <taxon>Tracheophyta</taxon>
        <taxon>Polypodiopsida</taxon>
        <taxon>Polypodiidae</taxon>
        <taxon>Polypodiales</taxon>
        <taxon>Pteridineae</taxon>
        <taxon>Pteridaceae</taxon>
        <taxon>Parkerioideae</taxon>
        <taxon>Ceratopteris</taxon>
    </lineage>
</organism>
<comment type="caution">
    <text evidence="2">The sequence shown here is derived from an EMBL/GenBank/DDBJ whole genome shotgun (WGS) entry which is preliminary data.</text>
</comment>
<proteinExistence type="predicted"/>